<dbReference type="Pfam" id="PF01636">
    <property type="entry name" value="APH"/>
    <property type="match status" value="1"/>
</dbReference>
<dbReference type="RefSeq" id="WP_122904711.1">
    <property type="nucleotide sequence ID" value="NZ_CP154342.1"/>
</dbReference>
<keyword evidence="3" id="KW-1185">Reference proteome</keyword>
<dbReference type="InterPro" id="IPR011009">
    <property type="entry name" value="Kinase-like_dom_sf"/>
</dbReference>
<organism evidence="2 3">
    <name type="scientific">Brevibacillus gelatini</name>
    <dbReference type="NCBI Taxonomy" id="1655277"/>
    <lineage>
        <taxon>Bacteria</taxon>
        <taxon>Bacillati</taxon>
        <taxon>Bacillota</taxon>
        <taxon>Bacilli</taxon>
        <taxon>Bacillales</taxon>
        <taxon>Paenibacillaceae</taxon>
        <taxon>Brevibacillus</taxon>
    </lineage>
</organism>
<gene>
    <name evidence="2" type="ORF">EDM57_10485</name>
</gene>
<dbReference type="SUPFAM" id="SSF56112">
    <property type="entry name" value="Protein kinase-like (PK-like)"/>
    <property type="match status" value="1"/>
</dbReference>
<dbReference type="EMBL" id="RHHS01000024">
    <property type="protein sequence ID" value="RNB57385.1"/>
    <property type="molecule type" value="Genomic_DNA"/>
</dbReference>
<dbReference type="OrthoDB" id="60975at2"/>
<dbReference type="PANTHER" id="PTHR21310:SF15">
    <property type="entry name" value="AMINOGLYCOSIDE PHOSPHOTRANSFERASE DOMAIN-CONTAINING PROTEIN"/>
    <property type="match status" value="1"/>
</dbReference>
<evidence type="ECO:0000313" key="2">
    <source>
        <dbReference type="EMBL" id="RNB57385.1"/>
    </source>
</evidence>
<reference evidence="2 3" key="1">
    <citation type="submission" date="2018-10" db="EMBL/GenBank/DDBJ databases">
        <title>Phylogenomics of Brevibacillus.</title>
        <authorList>
            <person name="Dunlap C."/>
        </authorList>
    </citation>
    <scope>NUCLEOTIDE SEQUENCE [LARGE SCALE GENOMIC DNA]</scope>
    <source>
        <strain evidence="2 3">DSM 100115</strain>
    </source>
</reference>
<dbReference type="PANTHER" id="PTHR21310">
    <property type="entry name" value="AMINOGLYCOSIDE PHOSPHOTRANSFERASE-RELATED-RELATED"/>
    <property type="match status" value="1"/>
</dbReference>
<name>A0A3M8B3F8_9BACL</name>
<sequence>MQLDPLRKLLQERYPELRNESFRVDDTGWSNFVVIVGEKMIFRFPKTEEAKAIISREMQILPQLRSMVPVAIPQFVYSSAPTDDIKYVGYPMIVGKPLYREEMSGLSEQEQEKVAEAIGGFLSGLHAYPLEKSFDKAIDPGLTRVFYENLLARIERKAFSYMPVKLQQWTRQTFQSFLANPDYFRFKPALLHNDLKPEHLLYDFENRRLNGIIDFGAMGAGDPAYDFVGIYRAYGAAFAHKVLSYYNREIDATFLDRITTFYVKTISFWTLFYGIDSENPKLIQYALGKLERFAQPRGT</sequence>
<dbReference type="InterPro" id="IPR002575">
    <property type="entry name" value="Aminoglycoside_PTrfase"/>
</dbReference>
<accession>A0A3M8B3F8</accession>
<protein>
    <submittedName>
        <fullName evidence="2">Aminoglycoside phosphotransferase</fullName>
    </submittedName>
</protein>
<evidence type="ECO:0000259" key="1">
    <source>
        <dbReference type="Pfam" id="PF01636"/>
    </source>
</evidence>
<keyword evidence="2" id="KW-0808">Transferase</keyword>
<dbReference type="Gene3D" id="3.30.200.20">
    <property type="entry name" value="Phosphorylase Kinase, domain 1"/>
    <property type="match status" value="1"/>
</dbReference>
<comment type="caution">
    <text evidence="2">The sequence shown here is derived from an EMBL/GenBank/DDBJ whole genome shotgun (WGS) entry which is preliminary data.</text>
</comment>
<dbReference type="InterPro" id="IPR051678">
    <property type="entry name" value="AGP_Transferase"/>
</dbReference>
<dbReference type="Gene3D" id="3.90.1200.10">
    <property type="match status" value="1"/>
</dbReference>
<proteinExistence type="predicted"/>
<evidence type="ECO:0000313" key="3">
    <source>
        <dbReference type="Proteomes" id="UP000268829"/>
    </source>
</evidence>
<dbReference type="GO" id="GO:0016740">
    <property type="term" value="F:transferase activity"/>
    <property type="evidence" value="ECO:0007669"/>
    <property type="project" value="UniProtKB-KW"/>
</dbReference>
<dbReference type="Proteomes" id="UP000268829">
    <property type="component" value="Unassembled WGS sequence"/>
</dbReference>
<dbReference type="AlphaFoldDB" id="A0A3M8B3F8"/>
<feature type="domain" description="Aminoglycoside phosphotransferase" evidence="1">
    <location>
        <begin position="25"/>
        <end position="246"/>
    </location>
</feature>